<sequence>MRVDSSRIRFNKIFIGTRNEGGVGRTEERRWLRWSDRTENRWSEESLEKIQEHMGCKSAGIGRVLSVLHKAAEQQQRSSLSLNCEPVTGLKSDAQRYGESGVKYQGRLEPRGREGIERGESVKSVAQALQARIYRPQGGQGTLVCGTKDGHGYTRGYLRAYPYPDQPRPYPYTGRV</sequence>
<dbReference type="EMBL" id="JARIHO010000004">
    <property type="protein sequence ID" value="KAJ7362628.1"/>
    <property type="molecule type" value="Genomic_DNA"/>
</dbReference>
<dbReference type="Proteomes" id="UP001218218">
    <property type="component" value="Unassembled WGS sequence"/>
</dbReference>
<name>A0AAD7AM67_9AGAR</name>
<evidence type="ECO:0000313" key="1">
    <source>
        <dbReference type="EMBL" id="KAJ7362628.1"/>
    </source>
</evidence>
<accession>A0AAD7AM67</accession>
<organism evidence="1 2">
    <name type="scientific">Mycena albidolilacea</name>
    <dbReference type="NCBI Taxonomy" id="1033008"/>
    <lineage>
        <taxon>Eukaryota</taxon>
        <taxon>Fungi</taxon>
        <taxon>Dikarya</taxon>
        <taxon>Basidiomycota</taxon>
        <taxon>Agaricomycotina</taxon>
        <taxon>Agaricomycetes</taxon>
        <taxon>Agaricomycetidae</taxon>
        <taxon>Agaricales</taxon>
        <taxon>Marasmiineae</taxon>
        <taxon>Mycenaceae</taxon>
        <taxon>Mycena</taxon>
    </lineage>
</organism>
<proteinExistence type="predicted"/>
<gene>
    <name evidence="1" type="ORF">DFH08DRAFT_930879</name>
</gene>
<keyword evidence="2" id="KW-1185">Reference proteome</keyword>
<reference evidence="1" key="1">
    <citation type="submission" date="2023-03" db="EMBL/GenBank/DDBJ databases">
        <title>Massive genome expansion in bonnet fungi (Mycena s.s.) driven by repeated elements and novel gene families across ecological guilds.</title>
        <authorList>
            <consortium name="Lawrence Berkeley National Laboratory"/>
            <person name="Harder C.B."/>
            <person name="Miyauchi S."/>
            <person name="Viragh M."/>
            <person name="Kuo A."/>
            <person name="Thoen E."/>
            <person name="Andreopoulos B."/>
            <person name="Lu D."/>
            <person name="Skrede I."/>
            <person name="Drula E."/>
            <person name="Henrissat B."/>
            <person name="Morin E."/>
            <person name="Kohler A."/>
            <person name="Barry K."/>
            <person name="LaButti K."/>
            <person name="Morin E."/>
            <person name="Salamov A."/>
            <person name="Lipzen A."/>
            <person name="Mereny Z."/>
            <person name="Hegedus B."/>
            <person name="Baldrian P."/>
            <person name="Stursova M."/>
            <person name="Weitz H."/>
            <person name="Taylor A."/>
            <person name="Grigoriev I.V."/>
            <person name="Nagy L.G."/>
            <person name="Martin F."/>
            <person name="Kauserud H."/>
        </authorList>
    </citation>
    <scope>NUCLEOTIDE SEQUENCE</scope>
    <source>
        <strain evidence="1">CBHHK002</strain>
    </source>
</reference>
<protein>
    <submittedName>
        <fullName evidence="1">Uncharacterized protein</fullName>
    </submittedName>
</protein>
<dbReference type="AlphaFoldDB" id="A0AAD7AM67"/>
<comment type="caution">
    <text evidence="1">The sequence shown here is derived from an EMBL/GenBank/DDBJ whole genome shotgun (WGS) entry which is preliminary data.</text>
</comment>
<evidence type="ECO:0000313" key="2">
    <source>
        <dbReference type="Proteomes" id="UP001218218"/>
    </source>
</evidence>